<dbReference type="Proteomes" id="UP000604046">
    <property type="component" value="Unassembled WGS sequence"/>
</dbReference>
<comment type="caution">
    <text evidence="1">The sequence shown here is derived from an EMBL/GenBank/DDBJ whole genome shotgun (WGS) entry which is preliminary data.</text>
</comment>
<keyword evidence="2" id="KW-1185">Reference proteome</keyword>
<dbReference type="AlphaFoldDB" id="A0A812N9R8"/>
<name>A0A812N9R8_9DINO</name>
<sequence length="105" mass="10825">MSEPSTTAASLQASACNGQSAKMVDLKHLAVPAQGVQIITELTTQNPSNAVWGHATLKAPQKNHLGAESSSLSPSLLWEAECSAPGSKEEDSILIPVIDSCNVGA</sequence>
<gene>
    <name evidence="1" type="ORF">SNAT2548_LOCUS15572</name>
</gene>
<evidence type="ECO:0000313" key="2">
    <source>
        <dbReference type="Proteomes" id="UP000604046"/>
    </source>
</evidence>
<reference evidence="1" key="1">
    <citation type="submission" date="2021-02" db="EMBL/GenBank/DDBJ databases">
        <authorList>
            <person name="Dougan E. K."/>
            <person name="Rhodes N."/>
            <person name="Thang M."/>
            <person name="Chan C."/>
        </authorList>
    </citation>
    <scope>NUCLEOTIDE SEQUENCE</scope>
</reference>
<proteinExistence type="predicted"/>
<protein>
    <submittedName>
        <fullName evidence="1">Uncharacterized protein</fullName>
    </submittedName>
</protein>
<evidence type="ECO:0000313" key="1">
    <source>
        <dbReference type="EMBL" id="CAE7295736.1"/>
    </source>
</evidence>
<organism evidence="1 2">
    <name type="scientific">Symbiodinium natans</name>
    <dbReference type="NCBI Taxonomy" id="878477"/>
    <lineage>
        <taxon>Eukaryota</taxon>
        <taxon>Sar</taxon>
        <taxon>Alveolata</taxon>
        <taxon>Dinophyceae</taxon>
        <taxon>Suessiales</taxon>
        <taxon>Symbiodiniaceae</taxon>
        <taxon>Symbiodinium</taxon>
    </lineage>
</organism>
<dbReference type="EMBL" id="CAJNDS010002002">
    <property type="protein sequence ID" value="CAE7295736.1"/>
    <property type="molecule type" value="Genomic_DNA"/>
</dbReference>
<accession>A0A812N9R8</accession>